<evidence type="ECO:0000313" key="8">
    <source>
        <dbReference type="EMBL" id="RXG99428.1"/>
    </source>
</evidence>
<dbReference type="Gene3D" id="3.40.50.300">
    <property type="entry name" value="P-loop containing nucleotide triphosphate hydrolases"/>
    <property type="match status" value="1"/>
</dbReference>
<feature type="domain" description="ABC transporter" evidence="7">
    <location>
        <begin position="4"/>
        <end position="231"/>
    </location>
</feature>
<dbReference type="PANTHER" id="PTHR43820:SF4">
    <property type="entry name" value="HIGH-AFFINITY BRANCHED-CHAIN AMINO ACID TRANSPORT ATP-BINDING PROTEIN LIVF"/>
    <property type="match status" value="1"/>
</dbReference>
<dbReference type="InterPro" id="IPR003439">
    <property type="entry name" value="ABC_transporter-like_ATP-bd"/>
</dbReference>
<dbReference type="InterPro" id="IPR003593">
    <property type="entry name" value="AAA+_ATPase"/>
</dbReference>
<keyword evidence="4 8" id="KW-0067">ATP-binding</keyword>
<dbReference type="PANTHER" id="PTHR43820">
    <property type="entry name" value="HIGH-AFFINITY BRANCHED-CHAIN AMINO ACID TRANSPORT ATP-BINDING PROTEIN LIVF"/>
    <property type="match status" value="1"/>
</dbReference>
<dbReference type="InterPro" id="IPR027417">
    <property type="entry name" value="P-loop_NTPase"/>
</dbReference>
<keyword evidence="3" id="KW-0547">Nucleotide-binding</keyword>
<dbReference type="Pfam" id="PF00005">
    <property type="entry name" value="ABC_tran"/>
    <property type="match status" value="1"/>
</dbReference>
<evidence type="ECO:0000256" key="5">
    <source>
        <dbReference type="ARBA" id="ARBA00022970"/>
    </source>
</evidence>
<evidence type="ECO:0000256" key="1">
    <source>
        <dbReference type="ARBA" id="ARBA00005417"/>
    </source>
</evidence>
<reference evidence="8 9" key="1">
    <citation type="submission" date="2018-11" db="EMBL/GenBank/DDBJ databases">
        <title>Bradyrhizobium sp. nov., isolated from effective nodules of peanut in China.</title>
        <authorList>
            <person name="Li Y."/>
        </authorList>
    </citation>
    <scope>NUCLEOTIDE SEQUENCE [LARGE SCALE GENOMIC DNA]</scope>
    <source>
        <strain evidence="8 9">CCBAU 51770</strain>
    </source>
</reference>
<evidence type="ECO:0000313" key="9">
    <source>
        <dbReference type="Proteomes" id="UP000290174"/>
    </source>
</evidence>
<dbReference type="GO" id="GO:0015658">
    <property type="term" value="F:branched-chain amino acid transmembrane transporter activity"/>
    <property type="evidence" value="ECO:0007669"/>
    <property type="project" value="TreeGrafter"/>
</dbReference>
<protein>
    <submittedName>
        <fullName evidence="8">ABC transporter ATP-binding protein</fullName>
    </submittedName>
</protein>
<dbReference type="InterPro" id="IPR017871">
    <property type="entry name" value="ABC_transporter-like_CS"/>
</dbReference>
<dbReference type="PROSITE" id="PS50893">
    <property type="entry name" value="ABC_TRANSPORTER_2"/>
    <property type="match status" value="1"/>
</dbReference>
<gene>
    <name evidence="8" type="ORF">EAS61_12125</name>
</gene>
<dbReference type="GO" id="GO:0015807">
    <property type="term" value="P:L-amino acid transport"/>
    <property type="evidence" value="ECO:0007669"/>
    <property type="project" value="TreeGrafter"/>
</dbReference>
<dbReference type="CDD" id="cd03224">
    <property type="entry name" value="ABC_TM1139_LivF_branched"/>
    <property type="match status" value="1"/>
</dbReference>
<dbReference type="AlphaFoldDB" id="A0A4Q0QS71"/>
<name>A0A4Q0QS71_9BRAD</name>
<dbReference type="InterPro" id="IPR052156">
    <property type="entry name" value="BCAA_Transport_ATP-bd_LivF"/>
</dbReference>
<comment type="caution">
    <text evidence="8">The sequence shown here is derived from an EMBL/GenBank/DDBJ whole genome shotgun (WGS) entry which is preliminary data.</text>
</comment>
<dbReference type="GO" id="GO:0005524">
    <property type="term" value="F:ATP binding"/>
    <property type="evidence" value="ECO:0007669"/>
    <property type="project" value="UniProtKB-KW"/>
</dbReference>
<organism evidence="8 9">
    <name type="scientific">Bradyrhizobium zhanjiangense</name>
    <dbReference type="NCBI Taxonomy" id="1325107"/>
    <lineage>
        <taxon>Bacteria</taxon>
        <taxon>Pseudomonadati</taxon>
        <taxon>Pseudomonadota</taxon>
        <taxon>Alphaproteobacteria</taxon>
        <taxon>Hyphomicrobiales</taxon>
        <taxon>Nitrobacteraceae</taxon>
        <taxon>Bradyrhizobium</taxon>
    </lineage>
</organism>
<comment type="function">
    <text evidence="6">Involved in beta-(1--&gt;2)glucan export. Transmembrane domains (TMD) form a pore in the inner membrane and the ATP-binding domain (NBD) is responsible for energy generation.</text>
</comment>
<dbReference type="SMART" id="SM00382">
    <property type="entry name" value="AAA"/>
    <property type="match status" value="1"/>
</dbReference>
<sequence length="231" mass="24639">MSALRIHSLFAGYGASTVLRGIDLTVEEGESVALVGRNGAGKSTLLLSVFRETNISSGEIWVRDRRIDALPGYTAAKLGIAIAPQGRRVLPNLTVKENLLLGRSTGRAGYWTLKTVYELFPVLEERADRLGTMLSGGQQQMLAIGRALMANPSLILLDEPSEGLSPVLIDGLVDTLNRIRGAGTGVLVVEQHLNLVKRATDRFVILAKGEVVGSGAIGAIGRPENQTLMAL</sequence>
<dbReference type="PROSITE" id="PS00211">
    <property type="entry name" value="ABC_TRANSPORTER_1"/>
    <property type="match status" value="1"/>
</dbReference>
<keyword evidence="2" id="KW-0813">Transport</keyword>
<dbReference type="EMBL" id="RKMK01000008">
    <property type="protein sequence ID" value="RXG99428.1"/>
    <property type="molecule type" value="Genomic_DNA"/>
</dbReference>
<keyword evidence="5" id="KW-0029">Amino-acid transport</keyword>
<evidence type="ECO:0000259" key="7">
    <source>
        <dbReference type="PROSITE" id="PS50893"/>
    </source>
</evidence>
<dbReference type="Proteomes" id="UP000290174">
    <property type="component" value="Unassembled WGS sequence"/>
</dbReference>
<dbReference type="RefSeq" id="WP_128933767.1">
    <property type="nucleotide sequence ID" value="NZ_CP022221.1"/>
</dbReference>
<dbReference type="SUPFAM" id="SSF52540">
    <property type="entry name" value="P-loop containing nucleoside triphosphate hydrolases"/>
    <property type="match status" value="1"/>
</dbReference>
<accession>A0A4Q0QS71</accession>
<evidence type="ECO:0000256" key="2">
    <source>
        <dbReference type="ARBA" id="ARBA00022448"/>
    </source>
</evidence>
<proteinExistence type="inferred from homology"/>
<comment type="similarity">
    <text evidence="1">Belongs to the ABC transporter superfamily.</text>
</comment>
<evidence type="ECO:0000256" key="6">
    <source>
        <dbReference type="ARBA" id="ARBA00024722"/>
    </source>
</evidence>
<evidence type="ECO:0000256" key="4">
    <source>
        <dbReference type="ARBA" id="ARBA00022840"/>
    </source>
</evidence>
<dbReference type="GO" id="GO:0016887">
    <property type="term" value="F:ATP hydrolysis activity"/>
    <property type="evidence" value="ECO:0007669"/>
    <property type="project" value="InterPro"/>
</dbReference>
<evidence type="ECO:0000256" key="3">
    <source>
        <dbReference type="ARBA" id="ARBA00022741"/>
    </source>
</evidence>